<dbReference type="CDD" id="cd01650">
    <property type="entry name" value="RT_nLTR_like"/>
    <property type="match status" value="1"/>
</dbReference>
<dbReference type="PROSITE" id="PS50878">
    <property type="entry name" value="RT_POL"/>
    <property type="match status" value="1"/>
</dbReference>
<dbReference type="AlphaFoldDB" id="A0A811R638"/>
<name>A0A811R638_9POAL</name>
<sequence length="340" mass="37557">MGDKKGAVMNFMSAFHGGQISLDPINVITYGVDTKEAGGETVEGEIPKLINIKQTGFIKGRSIADTFIYALELVQVCHKRKKPALVLKLDFAKAFDTVNWDGLFSILSARGFPDKWNQWISSLLTSSKSAVLVNGCPGPWITCKRGLRQGDPISPYLFFLVAETLQGMIARCSEIKHPSEDGLPCTVLQYADDTLIILQGNTTGVAALKNILDDFASFSGLHINYCKSTLVPIHMTDNITQECVQVLGCRQESFPQPYLGLALSVHKLPLSAYTPCIKKTDTYLSTWQATLLNPMGRAVMVNSVLDSQLVYFMSSLQLPPSVIDQLDRRRRAFLWSADKT</sequence>
<protein>
    <recommendedName>
        <fullName evidence="1">Reverse transcriptase domain-containing protein</fullName>
    </recommendedName>
</protein>
<organism evidence="2 3">
    <name type="scientific">Miscanthus lutarioriparius</name>
    <dbReference type="NCBI Taxonomy" id="422564"/>
    <lineage>
        <taxon>Eukaryota</taxon>
        <taxon>Viridiplantae</taxon>
        <taxon>Streptophyta</taxon>
        <taxon>Embryophyta</taxon>
        <taxon>Tracheophyta</taxon>
        <taxon>Spermatophyta</taxon>
        <taxon>Magnoliopsida</taxon>
        <taxon>Liliopsida</taxon>
        <taxon>Poales</taxon>
        <taxon>Poaceae</taxon>
        <taxon>PACMAD clade</taxon>
        <taxon>Panicoideae</taxon>
        <taxon>Andropogonodae</taxon>
        <taxon>Andropogoneae</taxon>
        <taxon>Saccharinae</taxon>
        <taxon>Miscanthus</taxon>
    </lineage>
</organism>
<comment type="caution">
    <text evidence="2">The sequence shown here is derived from an EMBL/GenBank/DDBJ whole genome shotgun (WGS) entry which is preliminary data.</text>
</comment>
<dbReference type="InterPro" id="IPR000477">
    <property type="entry name" value="RT_dom"/>
</dbReference>
<dbReference type="Pfam" id="PF00078">
    <property type="entry name" value="RVT_1"/>
    <property type="match status" value="1"/>
</dbReference>
<evidence type="ECO:0000313" key="2">
    <source>
        <dbReference type="EMBL" id="CAD6265510.1"/>
    </source>
</evidence>
<dbReference type="InterPro" id="IPR043502">
    <property type="entry name" value="DNA/RNA_pol_sf"/>
</dbReference>
<dbReference type="Proteomes" id="UP000604825">
    <property type="component" value="Unassembled WGS sequence"/>
</dbReference>
<dbReference type="PANTHER" id="PTHR33116:SF78">
    <property type="entry name" value="OS12G0587133 PROTEIN"/>
    <property type="match status" value="1"/>
</dbReference>
<reference evidence="2" key="1">
    <citation type="submission" date="2020-10" db="EMBL/GenBank/DDBJ databases">
        <authorList>
            <person name="Han B."/>
            <person name="Lu T."/>
            <person name="Zhao Q."/>
            <person name="Huang X."/>
            <person name="Zhao Y."/>
        </authorList>
    </citation>
    <scope>NUCLEOTIDE SEQUENCE</scope>
</reference>
<dbReference type="OrthoDB" id="694486at2759"/>
<accession>A0A811R638</accession>
<dbReference type="SUPFAM" id="SSF56672">
    <property type="entry name" value="DNA/RNA polymerases"/>
    <property type="match status" value="1"/>
</dbReference>
<keyword evidence="3" id="KW-1185">Reference proteome</keyword>
<dbReference type="PANTHER" id="PTHR33116">
    <property type="entry name" value="REVERSE TRANSCRIPTASE ZINC-BINDING DOMAIN-CONTAINING PROTEIN-RELATED-RELATED"/>
    <property type="match status" value="1"/>
</dbReference>
<evidence type="ECO:0000259" key="1">
    <source>
        <dbReference type="PROSITE" id="PS50878"/>
    </source>
</evidence>
<dbReference type="EMBL" id="CAJGYO010000013">
    <property type="protein sequence ID" value="CAD6265510.1"/>
    <property type="molecule type" value="Genomic_DNA"/>
</dbReference>
<feature type="domain" description="Reverse transcriptase" evidence="1">
    <location>
        <begin position="1"/>
        <end position="263"/>
    </location>
</feature>
<gene>
    <name evidence="2" type="ORF">NCGR_LOCUS48815</name>
</gene>
<evidence type="ECO:0000313" key="3">
    <source>
        <dbReference type="Proteomes" id="UP000604825"/>
    </source>
</evidence>
<proteinExistence type="predicted"/>